<keyword evidence="1" id="KW-0812">Transmembrane</keyword>
<evidence type="ECO:0000256" key="1">
    <source>
        <dbReference type="SAM" id="Phobius"/>
    </source>
</evidence>
<dbReference type="NCBIfam" id="TIGR02896">
    <property type="entry name" value="spore_III_AF"/>
    <property type="match status" value="1"/>
</dbReference>
<organism evidence="2">
    <name type="scientific">Proteinivorax tanatarense</name>
    <dbReference type="NCBI Taxonomy" id="1260629"/>
    <lineage>
        <taxon>Bacteria</taxon>
        <taxon>Bacillati</taxon>
        <taxon>Bacillota</taxon>
        <taxon>Clostridia</taxon>
        <taxon>Eubacteriales</taxon>
        <taxon>Proteinivoracaceae</taxon>
        <taxon>Proteinivorax</taxon>
    </lineage>
</organism>
<gene>
    <name evidence="2" type="primary">spoIIIAF</name>
    <name evidence="2" type="ORF">PRVXT_001089</name>
</gene>
<proteinExistence type="predicted"/>
<keyword evidence="1" id="KW-1133">Transmembrane helix</keyword>
<name>A0AAU7VPD5_9FIRM</name>
<dbReference type="AlphaFoldDB" id="A0AAU7VPD5"/>
<feature type="transmembrane region" description="Helical" evidence="1">
    <location>
        <begin position="42"/>
        <end position="59"/>
    </location>
</feature>
<keyword evidence="1" id="KW-0472">Membrane</keyword>
<reference evidence="2" key="1">
    <citation type="journal article" date="2013" name="Extremophiles">
        <title>Proteinivorax tanatarense gen. nov., sp. nov., an anaerobic, haloalkaliphilic, proteolytic bacterium isolated from a decaying algal bloom, and proposal of Proteinivoraceae fam. nov.</title>
        <authorList>
            <person name="Kevbrin V."/>
            <person name="Boltyanskaya Y."/>
            <person name="Zhilina T."/>
            <person name="Kolganova T."/>
            <person name="Lavrentjeva E."/>
            <person name="Kuznetsov B."/>
        </authorList>
    </citation>
    <scope>NUCLEOTIDE SEQUENCE</scope>
    <source>
        <strain evidence="2">Z-910T</strain>
    </source>
</reference>
<dbReference type="EMBL" id="CP158367">
    <property type="protein sequence ID" value="XBX75926.1"/>
    <property type="molecule type" value="Genomic_DNA"/>
</dbReference>
<dbReference type="RefSeq" id="WP_350344661.1">
    <property type="nucleotide sequence ID" value="NZ_CP158367.1"/>
</dbReference>
<protein>
    <submittedName>
        <fullName evidence="2">Stage III sporulation protein AF</fullName>
    </submittedName>
</protein>
<reference evidence="2" key="2">
    <citation type="submission" date="2024-06" db="EMBL/GenBank/DDBJ databases">
        <authorList>
            <person name="Petrova K.O."/>
            <person name="Toshchakov S.V."/>
            <person name="Boltjanskaja Y.V."/>
            <person name="Kevbrin V."/>
        </authorList>
    </citation>
    <scope>NUCLEOTIDE SEQUENCE</scope>
    <source>
        <strain evidence="2">Z-910T</strain>
    </source>
</reference>
<accession>A0AAU7VPD5</accession>
<dbReference type="InterPro" id="IPR014245">
    <property type="entry name" value="Spore_III_AF"/>
</dbReference>
<evidence type="ECO:0000313" key="2">
    <source>
        <dbReference type="EMBL" id="XBX75926.1"/>
    </source>
</evidence>
<dbReference type="Pfam" id="PF09581">
    <property type="entry name" value="Spore_III_AF"/>
    <property type="match status" value="1"/>
</dbReference>
<sequence>MLEFVMNPLNNVVHNLVVLVILATFLEMLLPENDMRKYARLIFGLMILATILHPVALLLNHMERLPNDGYQYSYIEIEDEQFDENTVNRVLDQYKENIALQTKSIIEPYADGYEIEIKVEVIEDYSDEKFGEISSIYVMLNKENMDKIAAVKPVVIGEEPEKKLVEDFEGKEEIVGAISSYYHISGSKISVAKVEENN</sequence>
<feature type="transmembrane region" description="Helical" evidence="1">
    <location>
        <begin position="12"/>
        <end position="30"/>
    </location>
</feature>